<comment type="caution">
    <text evidence="2">The sequence shown here is derived from an EMBL/GenBank/DDBJ whole genome shotgun (WGS) entry which is preliminary data.</text>
</comment>
<keyword evidence="1" id="KW-1133">Transmembrane helix</keyword>
<sequence>MAPVLPYTMHPTTAPTISYNITPNASHNGTLPSDQQWGPNGSDWINVAIGVAGISVAVLAVVLDHRVRGIFDGESLNLPHTEGIGIGIVAKNRGSKFDDGDGCEDFEGDGWVL</sequence>
<proteinExistence type="predicted"/>
<evidence type="ECO:0000313" key="3">
    <source>
        <dbReference type="Proteomes" id="UP000756921"/>
    </source>
</evidence>
<dbReference type="EMBL" id="WJXW01000005">
    <property type="protein sequence ID" value="KAF9735791.1"/>
    <property type="molecule type" value="Genomic_DNA"/>
</dbReference>
<keyword evidence="1" id="KW-0812">Transmembrane</keyword>
<organism evidence="2 3">
    <name type="scientific">Paraphaeosphaeria minitans</name>
    <dbReference type="NCBI Taxonomy" id="565426"/>
    <lineage>
        <taxon>Eukaryota</taxon>
        <taxon>Fungi</taxon>
        <taxon>Dikarya</taxon>
        <taxon>Ascomycota</taxon>
        <taxon>Pezizomycotina</taxon>
        <taxon>Dothideomycetes</taxon>
        <taxon>Pleosporomycetidae</taxon>
        <taxon>Pleosporales</taxon>
        <taxon>Massarineae</taxon>
        <taxon>Didymosphaeriaceae</taxon>
        <taxon>Paraphaeosphaeria</taxon>
    </lineage>
</organism>
<dbReference type="Proteomes" id="UP000756921">
    <property type="component" value="Unassembled WGS sequence"/>
</dbReference>
<keyword evidence="1" id="KW-0472">Membrane</keyword>
<evidence type="ECO:0000256" key="1">
    <source>
        <dbReference type="SAM" id="Phobius"/>
    </source>
</evidence>
<protein>
    <submittedName>
        <fullName evidence="2">Uncharacterized protein</fullName>
    </submittedName>
</protein>
<keyword evidence="3" id="KW-1185">Reference proteome</keyword>
<reference evidence="2" key="1">
    <citation type="journal article" date="2020" name="Mol. Plant Microbe Interact.">
        <title>Genome Sequence of the Biocontrol Agent Coniothyrium minitans strain Conio (IMI 134523).</title>
        <authorList>
            <person name="Patel D."/>
            <person name="Shittu T.A."/>
            <person name="Baroncelli R."/>
            <person name="Muthumeenakshi S."/>
            <person name="Osborne T.H."/>
            <person name="Janganan T.K."/>
            <person name="Sreenivasaprasad S."/>
        </authorList>
    </citation>
    <scope>NUCLEOTIDE SEQUENCE</scope>
    <source>
        <strain evidence="2">Conio</strain>
    </source>
</reference>
<evidence type="ECO:0000313" key="2">
    <source>
        <dbReference type="EMBL" id="KAF9735791.1"/>
    </source>
</evidence>
<feature type="transmembrane region" description="Helical" evidence="1">
    <location>
        <begin position="44"/>
        <end position="63"/>
    </location>
</feature>
<accession>A0A9P6KRF7</accession>
<dbReference type="AlphaFoldDB" id="A0A9P6KRF7"/>
<name>A0A9P6KRF7_9PLEO</name>
<gene>
    <name evidence="2" type="ORF">PMIN01_05706</name>
</gene>